<dbReference type="PANTHER" id="PTHR43790">
    <property type="entry name" value="CARBOHYDRATE TRANSPORT ATP-BINDING PROTEIN MG119-RELATED"/>
    <property type="match status" value="1"/>
</dbReference>
<keyword evidence="5" id="KW-0677">Repeat</keyword>
<evidence type="ECO:0000256" key="2">
    <source>
        <dbReference type="ARBA" id="ARBA00022448"/>
    </source>
</evidence>
<evidence type="ECO:0000256" key="7">
    <source>
        <dbReference type="ARBA" id="ARBA00022840"/>
    </source>
</evidence>
<evidence type="ECO:0000256" key="1">
    <source>
        <dbReference type="ARBA" id="ARBA00004202"/>
    </source>
</evidence>
<evidence type="ECO:0000256" key="9">
    <source>
        <dbReference type="ARBA" id="ARBA00023136"/>
    </source>
</evidence>
<keyword evidence="7 11" id="KW-0067">ATP-binding</keyword>
<reference evidence="11 12" key="1">
    <citation type="submission" date="2019-10" db="EMBL/GenBank/DDBJ databases">
        <title>Alkalibaculum tamaniensis sp.nov., a new alkaliphilic acetogen, isolated on methoxylated aromatics from a mud volcano.</title>
        <authorList>
            <person name="Khomyakova M.A."/>
            <person name="Merkel A.Y."/>
            <person name="Bonch-Osmolovskaya E.A."/>
            <person name="Slobodkin A.I."/>
        </authorList>
    </citation>
    <scope>NUCLEOTIDE SEQUENCE [LARGE SCALE GENOMIC DNA]</scope>
    <source>
        <strain evidence="11 12">M08DMB</strain>
    </source>
</reference>
<accession>A0A6A7K810</accession>
<sequence>MEDYIKFQNITKIFPGQRALNDVSFHICKGEIHALIGENGAGKSTLLNILHGMFSATKGKVFINSEEVKFTSAFEAIQKGIVKVHQEINAIPELTVAENLMLGNEIIKCGFILNKDQMIKETQELLDKLGCNFSAKEKMKNLSTGKKQMVQIAKALYINAKIISLDEPTASLSDGEVRILFKIINELKANGITILYISHKLDEIFELCDRATVLRDGEYIATLNIKQTTEDELIRSMVGRDVSMFGQRIKPFRVEKDKTVLKIESLSGTAGFKNINFELKKGEILCFFGLVGAMRTEVMRAIFGADHATGGMIYLNGNTLDNSSPSACVKEGIGLISENRKEEGFVKNLTNSDNIALASIQNYMNGFFVNRRLKEKNAVRVGEKVKLNPNNPDFMTSNLSGGNAQKVILAKWLSTNVDVLIMDEPTKGIDIGAKAEIYKLMEDLLEEGKSIIMVSSELTEAMGMSDRIIVMREGVIVAEFNRDEFAEERIITYAVGGMKNEEVF</sequence>
<dbReference type="AlphaFoldDB" id="A0A6A7K810"/>
<name>A0A6A7K810_9FIRM</name>
<dbReference type="Proteomes" id="UP000440004">
    <property type="component" value="Unassembled WGS sequence"/>
</dbReference>
<dbReference type="PANTHER" id="PTHR43790:SF3">
    <property type="entry name" value="D-ALLOSE IMPORT ATP-BINDING PROTEIN ALSA-RELATED"/>
    <property type="match status" value="1"/>
</dbReference>
<proteinExistence type="predicted"/>
<keyword evidence="9" id="KW-0472">Membrane</keyword>
<dbReference type="RefSeq" id="WP_152802523.1">
    <property type="nucleotide sequence ID" value="NZ_WHNX01000006.1"/>
</dbReference>
<evidence type="ECO:0000313" key="11">
    <source>
        <dbReference type="EMBL" id="MPW25233.1"/>
    </source>
</evidence>
<feature type="domain" description="ABC transporter" evidence="10">
    <location>
        <begin position="5"/>
        <end position="241"/>
    </location>
</feature>
<keyword evidence="8" id="KW-1278">Translocase</keyword>
<dbReference type="InterPro" id="IPR003593">
    <property type="entry name" value="AAA+_ATPase"/>
</dbReference>
<dbReference type="InterPro" id="IPR027417">
    <property type="entry name" value="P-loop_NTPase"/>
</dbReference>
<dbReference type="SUPFAM" id="SSF52540">
    <property type="entry name" value="P-loop containing nucleoside triphosphate hydrolases"/>
    <property type="match status" value="2"/>
</dbReference>
<evidence type="ECO:0000256" key="3">
    <source>
        <dbReference type="ARBA" id="ARBA00022475"/>
    </source>
</evidence>
<comment type="caution">
    <text evidence="11">The sequence shown here is derived from an EMBL/GenBank/DDBJ whole genome shotgun (WGS) entry which is preliminary data.</text>
</comment>
<dbReference type="PROSITE" id="PS00211">
    <property type="entry name" value="ABC_TRANSPORTER_1"/>
    <property type="match status" value="1"/>
</dbReference>
<dbReference type="SMART" id="SM00382">
    <property type="entry name" value="AAA"/>
    <property type="match status" value="2"/>
</dbReference>
<dbReference type="InterPro" id="IPR050107">
    <property type="entry name" value="ABC_carbohydrate_import_ATPase"/>
</dbReference>
<dbReference type="InterPro" id="IPR003439">
    <property type="entry name" value="ABC_transporter-like_ATP-bd"/>
</dbReference>
<evidence type="ECO:0000256" key="4">
    <source>
        <dbReference type="ARBA" id="ARBA00022597"/>
    </source>
</evidence>
<keyword evidence="12" id="KW-1185">Reference proteome</keyword>
<keyword evidence="6" id="KW-0547">Nucleotide-binding</keyword>
<dbReference type="FunFam" id="3.40.50.300:FF:000127">
    <property type="entry name" value="Ribose import ATP-binding protein RbsA"/>
    <property type="match status" value="1"/>
</dbReference>
<evidence type="ECO:0000256" key="6">
    <source>
        <dbReference type="ARBA" id="ARBA00022741"/>
    </source>
</evidence>
<keyword evidence="4" id="KW-0762">Sugar transport</keyword>
<dbReference type="PROSITE" id="PS50893">
    <property type="entry name" value="ABC_TRANSPORTER_2"/>
    <property type="match status" value="2"/>
</dbReference>
<evidence type="ECO:0000313" key="12">
    <source>
        <dbReference type="Proteomes" id="UP000440004"/>
    </source>
</evidence>
<evidence type="ECO:0000259" key="10">
    <source>
        <dbReference type="PROSITE" id="PS50893"/>
    </source>
</evidence>
<keyword evidence="2" id="KW-0813">Transport</keyword>
<dbReference type="CDD" id="cd03215">
    <property type="entry name" value="ABC_Carb_Monos_II"/>
    <property type="match status" value="1"/>
</dbReference>
<feature type="domain" description="ABC transporter" evidence="10">
    <location>
        <begin position="255"/>
        <end position="498"/>
    </location>
</feature>
<comment type="subcellular location">
    <subcellularLocation>
        <location evidence="1">Cell membrane</location>
        <topology evidence="1">Peripheral membrane protein</topology>
    </subcellularLocation>
</comment>
<gene>
    <name evidence="11" type="ORF">GC105_05455</name>
</gene>
<keyword evidence="3" id="KW-1003">Cell membrane</keyword>
<dbReference type="CDD" id="cd03216">
    <property type="entry name" value="ABC_Carb_Monos_I"/>
    <property type="match status" value="1"/>
</dbReference>
<dbReference type="Pfam" id="PF00005">
    <property type="entry name" value="ABC_tran"/>
    <property type="match status" value="2"/>
</dbReference>
<dbReference type="Gene3D" id="3.40.50.300">
    <property type="entry name" value="P-loop containing nucleotide triphosphate hydrolases"/>
    <property type="match status" value="2"/>
</dbReference>
<evidence type="ECO:0000256" key="5">
    <source>
        <dbReference type="ARBA" id="ARBA00022737"/>
    </source>
</evidence>
<dbReference type="InterPro" id="IPR017871">
    <property type="entry name" value="ABC_transporter-like_CS"/>
</dbReference>
<protein>
    <submittedName>
        <fullName evidence="11">ATP-binding cassette domain-containing protein</fullName>
    </submittedName>
</protein>
<dbReference type="GO" id="GO:0005524">
    <property type="term" value="F:ATP binding"/>
    <property type="evidence" value="ECO:0007669"/>
    <property type="project" value="UniProtKB-KW"/>
</dbReference>
<evidence type="ECO:0000256" key="8">
    <source>
        <dbReference type="ARBA" id="ARBA00022967"/>
    </source>
</evidence>
<dbReference type="GO" id="GO:0016887">
    <property type="term" value="F:ATP hydrolysis activity"/>
    <property type="evidence" value="ECO:0007669"/>
    <property type="project" value="InterPro"/>
</dbReference>
<dbReference type="EMBL" id="WHNX01000006">
    <property type="protein sequence ID" value="MPW25233.1"/>
    <property type="molecule type" value="Genomic_DNA"/>
</dbReference>
<organism evidence="11 12">
    <name type="scientific">Alkalibaculum sporogenes</name>
    <dbReference type="NCBI Taxonomy" id="2655001"/>
    <lineage>
        <taxon>Bacteria</taxon>
        <taxon>Bacillati</taxon>
        <taxon>Bacillota</taxon>
        <taxon>Clostridia</taxon>
        <taxon>Eubacteriales</taxon>
        <taxon>Eubacteriaceae</taxon>
        <taxon>Alkalibaculum</taxon>
    </lineage>
</organism>
<dbReference type="GO" id="GO:0005886">
    <property type="term" value="C:plasma membrane"/>
    <property type="evidence" value="ECO:0007669"/>
    <property type="project" value="UniProtKB-SubCell"/>
</dbReference>